<evidence type="ECO:0000313" key="2">
    <source>
        <dbReference type="EMBL" id="STX46007.1"/>
    </source>
</evidence>
<evidence type="ECO:0000313" key="3">
    <source>
        <dbReference type="Proteomes" id="UP000054691"/>
    </source>
</evidence>
<dbReference type="Proteomes" id="UP000254476">
    <property type="component" value="Unassembled WGS sequence"/>
</dbReference>
<reference evidence="1 3" key="1">
    <citation type="submission" date="2015-11" db="EMBL/GenBank/DDBJ databases">
        <title>Genomic analysis of 38 Legionella species identifies large and diverse effector repertoires.</title>
        <authorList>
            <person name="Burstein D."/>
            <person name="Amaro F."/>
            <person name="Zusman T."/>
            <person name="Lifshitz Z."/>
            <person name="Cohen O."/>
            <person name="Gilbert J.A."/>
            <person name="Pupko T."/>
            <person name="Shuman H.A."/>
            <person name="Segal G."/>
        </authorList>
    </citation>
    <scope>NUCLEOTIDE SEQUENCE [LARGE SCALE GENOMIC DNA]</scope>
    <source>
        <strain evidence="1 3">Lyon 8420412</strain>
    </source>
</reference>
<proteinExistence type="predicted"/>
<protein>
    <submittedName>
        <fullName evidence="2">Uncharacterized protein</fullName>
    </submittedName>
</protein>
<organism evidence="2 4">
    <name type="scientific">Legionella gratiana</name>
    <dbReference type="NCBI Taxonomy" id="45066"/>
    <lineage>
        <taxon>Bacteria</taxon>
        <taxon>Pseudomonadati</taxon>
        <taxon>Pseudomonadota</taxon>
        <taxon>Gammaproteobacteria</taxon>
        <taxon>Legionellales</taxon>
        <taxon>Legionellaceae</taxon>
        <taxon>Legionella</taxon>
    </lineage>
</organism>
<dbReference type="STRING" id="45066.Lgra_0817"/>
<evidence type="ECO:0000313" key="1">
    <source>
        <dbReference type="EMBL" id="KTD13682.1"/>
    </source>
</evidence>
<name>A0A378JGM9_9GAMM</name>
<evidence type="ECO:0000313" key="4">
    <source>
        <dbReference type="Proteomes" id="UP000254476"/>
    </source>
</evidence>
<keyword evidence="3" id="KW-1185">Reference proteome</keyword>
<sequence length="108" mass="11964">MKHRKLRLYYSDEKLILSGSILFPNATIPIDFDPDRVSDAYLTYRVDKVDAKAGRKSSDTSGVFTMHPSLGVRYAQIKHNLSFAAPGELSSKFSGSGPLISLDGHYNL</sequence>
<gene>
    <name evidence="1" type="ORF">Lgra_0817</name>
    <name evidence="2" type="ORF">NCTC12388_02754</name>
</gene>
<dbReference type="RefSeq" id="WP_058498019.1">
    <property type="nucleotide sequence ID" value="NZ_CAAAHW010000012.1"/>
</dbReference>
<accession>A0A378JGM9</accession>
<dbReference type="AlphaFoldDB" id="A0A378JGM9"/>
<dbReference type="Proteomes" id="UP000054691">
    <property type="component" value="Unassembled WGS sequence"/>
</dbReference>
<reference evidence="2 4" key="2">
    <citation type="submission" date="2018-06" db="EMBL/GenBank/DDBJ databases">
        <authorList>
            <consortium name="Pathogen Informatics"/>
            <person name="Doyle S."/>
        </authorList>
    </citation>
    <scope>NUCLEOTIDE SEQUENCE [LARGE SCALE GENOMIC DNA]</scope>
    <source>
        <strain evidence="2 4">NCTC12388</strain>
    </source>
</reference>
<dbReference type="EMBL" id="UGOB01000001">
    <property type="protein sequence ID" value="STX46007.1"/>
    <property type="molecule type" value="Genomic_DNA"/>
</dbReference>
<dbReference type="EMBL" id="LNYE01000009">
    <property type="protein sequence ID" value="KTD13682.1"/>
    <property type="molecule type" value="Genomic_DNA"/>
</dbReference>